<dbReference type="EMBL" id="LGYO01000021">
    <property type="protein sequence ID" value="KNZ42006.1"/>
    <property type="molecule type" value="Genomic_DNA"/>
</dbReference>
<organism evidence="1 2">
    <name type="scientific">Acetobacterium bakii</name>
    <dbReference type="NCBI Taxonomy" id="52689"/>
    <lineage>
        <taxon>Bacteria</taxon>
        <taxon>Bacillati</taxon>
        <taxon>Bacillota</taxon>
        <taxon>Clostridia</taxon>
        <taxon>Eubacteriales</taxon>
        <taxon>Eubacteriaceae</taxon>
        <taxon>Acetobacterium</taxon>
    </lineage>
</organism>
<name>A0A0L6U0G4_9FIRM</name>
<keyword evidence="2" id="KW-1185">Reference proteome</keyword>
<protein>
    <submittedName>
        <fullName evidence="1">Uncharacterized protein</fullName>
    </submittedName>
</protein>
<dbReference type="AlphaFoldDB" id="A0A0L6U0G4"/>
<dbReference type="OrthoDB" id="1778073at2"/>
<dbReference type="STRING" id="52689.AKG39_08675"/>
<comment type="caution">
    <text evidence="1">The sequence shown here is derived from an EMBL/GenBank/DDBJ whole genome shotgun (WGS) entry which is preliminary data.</text>
</comment>
<sequence length="185" mass="20780">MDVNVKLEREKRKNRRRRKRIRTTAAAITFLLILTTIGAVHAQSQGYEVFYEGESLGYVRTTDVFNAAVERIEDNLGESYNNDEIVLGGGFELVPARVENPMDFETWIAVLNKKGIALYANGAMIIIGDQEMGAVASTQEALRLVETYEKLYPNGNPIRYVETKLPLSETKDFGTILTSIKGMKK</sequence>
<accession>A0A0L6U0G4</accession>
<dbReference type="Proteomes" id="UP000036873">
    <property type="component" value="Unassembled WGS sequence"/>
</dbReference>
<reference evidence="2" key="1">
    <citation type="submission" date="2015-07" db="EMBL/GenBank/DDBJ databases">
        <title>Draft genome sequence of Acetobacterium bakii DSM 8293, a potential psychrophilic chemical producer through syngas fermentation.</title>
        <authorList>
            <person name="Song Y."/>
            <person name="Hwang S."/>
            <person name="Cho B.-K."/>
        </authorList>
    </citation>
    <scope>NUCLEOTIDE SEQUENCE [LARGE SCALE GENOMIC DNA]</scope>
    <source>
        <strain evidence="2">DSM 8239</strain>
    </source>
</reference>
<gene>
    <name evidence="1" type="ORF">AKG39_08675</name>
</gene>
<proteinExistence type="predicted"/>
<dbReference type="RefSeq" id="WP_050739997.1">
    <property type="nucleotide sequence ID" value="NZ_LGYO01000021.1"/>
</dbReference>
<evidence type="ECO:0000313" key="1">
    <source>
        <dbReference type="EMBL" id="KNZ42006.1"/>
    </source>
</evidence>
<evidence type="ECO:0000313" key="2">
    <source>
        <dbReference type="Proteomes" id="UP000036873"/>
    </source>
</evidence>